<evidence type="ECO:0000256" key="3">
    <source>
        <dbReference type="ARBA" id="ARBA00023163"/>
    </source>
</evidence>
<name>A0ABP5G000_9ACTN</name>
<organism evidence="5 6">
    <name type="scientific">Catenulispora yoronensis</name>
    <dbReference type="NCBI Taxonomy" id="450799"/>
    <lineage>
        <taxon>Bacteria</taxon>
        <taxon>Bacillati</taxon>
        <taxon>Actinomycetota</taxon>
        <taxon>Actinomycetes</taxon>
        <taxon>Catenulisporales</taxon>
        <taxon>Catenulisporaceae</taxon>
        <taxon>Catenulispora</taxon>
    </lineage>
</organism>
<dbReference type="PANTHER" id="PTHR46796">
    <property type="entry name" value="HTH-TYPE TRANSCRIPTIONAL ACTIVATOR RHAS-RELATED"/>
    <property type="match status" value="1"/>
</dbReference>
<gene>
    <name evidence="5" type="ORF">GCM10009839_38620</name>
</gene>
<dbReference type="SMART" id="SM00342">
    <property type="entry name" value="HTH_ARAC"/>
    <property type="match status" value="1"/>
</dbReference>
<evidence type="ECO:0000259" key="4">
    <source>
        <dbReference type="PROSITE" id="PS01124"/>
    </source>
</evidence>
<dbReference type="InterPro" id="IPR009057">
    <property type="entry name" value="Homeodomain-like_sf"/>
</dbReference>
<dbReference type="SUPFAM" id="SSF46689">
    <property type="entry name" value="Homeodomain-like"/>
    <property type="match status" value="2"/>
</dbReference>
<feature type="domain" description="HTH araC/xylS-type" evidence="4">
    <location>
        <begin position="154"/>
        <end position="252"/>
    </location>
</feature>
<dbReference type="Gene3D" id="1.10.10.60">
    <property type="entry name" value="Homeodomain-like"/>
    <property type="match status" value="1"/>
</dbReference>
<sequence>MQTAVTLATRPEFSVHEVTCAGGHATWSATEEHQEHRLVLVRRGRFRRSANGAEADLDRTTAYLAAPGEEERFAHPAGGDLCTSIGFSADLWRRIPKGTALYIDARMEFTHRRLLIAAATGDADYATAEELLKLVAIAAGFTARSSTSDDALAAAAREAIIADAPEAVSLCALAELLEVSPFRLSRVFSRRTGVSLTRYRNRVRVGRAMERLGGGETALADMAVELGFADQAHLTRTVREHVGHTPVAVRRLLAGGGRGASAAA</sequence>
<keyword evidence="3" id="KW-0804">Transcription</keyword>
<evidence type="ECO:0000313" key="6">
    <source>
        <dbReference type="Proteomes" id="UP001500751"/>
    </source>
</evidence>
<comment type="caution">
    <text evidence="5">The sequence shown here is derived from an EMBL/GenBank/DDBJ whole genome shotgun (WGS) entry which is preliminary data.</text>
</comment>
<dbReference type="Pfam" id="PF12833">
    <property type="entry name" value="HTH_18"/>
    <property type="match status" value="1"/>
</dbReference>
<evidence type="ECO:0000256" key="2">
    <source>
        <dbReference type="ARBA" id="ARBA00023125"/>
    </source>
</evidence>
<reference evidence="6" key="1">
    <citation type="journal article" date="2019" name="Int. J. Syst. Evol. Microbiol.">
        <title>The Global Catalogue of Microorganisms (GCM) 10K type strain sequencing project: providing services to taxonomists for standard genome sequencing and annotation.</title>
        <authorList>
            <consortium name="The Broad Institute Genomics Platform"/>
            <consortium name="The Broad Institute Genome Sequencing Center for Infectious Disease"/>
            <person name="Wu L."/>
            <person name="Ma J."/>
        </authorList>
    </citation>
    <scope>NUCLEOTIDE SEQUENCE [LARGE SCALE GENOMIC DNA]</scope>
    <source>
        <strain evidence="6">JCM 16014</strain>
    </source>
</reference>
<evidence type="ECO:0000313" key="5">
    <source>
        <dbReference type="EMBL" id="GAA2034381.1"/>
    </source>
</evidence>
<dbReference type="PROSITE" id="PS00041">
    <property type="entry name" value="HTH_ARAC_FAMILY_1"/>
    <property type="match status" value="1"/>
</dbReference>
<keyword evidence="2" id="KW-0238">DNA-binding</keyword>
<dbReference type="InterPro" id="IPR018062">
    <property type="entry name" value="HTH_AraC-typ_CS"/>
</dbReference>
<dbReference type="InterPro" id="IPR018060">
    <property type="entry name" value="HTH_AraC"/>
</dbReference>
<accession>A0ABP5G000</accession>
<dbReference type="PROSITE" id="PS01124">
    <property type="entry name" value="HTH_ARAC_FAMILY_2"/>
    <property type="match status" value="1"/>
</dbReference>
<keyword evidence="1" id="KW-0805">Transcription regulation</keyword>
<dbReference type="EMBL" id="BAAAQN010000021">
    <property type="protein sequence ID" value="GAA2034381.1"/>
    <property type="molecule type" value="Genomic_DNA"/>
</dbReference>
<evidence type="ECO:0000256" key="1">
    <source>
        <dbReference type="ARBA" id="ARBA00023015"/>
    </source>
</evidence>
<proteinExistence type="predicted"/>
<protein>
    <submittedName>
        <fullName evidence="5">Helix-turn-helix transcriptional regulator</fullName>
    </submittedName>
</protein>
<keyword evidence="6" id="KW-1185">Reference proteome</keyword>
<dbReference type="InterPro" id="IPR050204">
    <property type="entry name" value="AraC_XylS_family_regulators"/>
</dbReference>
<dbReference type="Proteomes" id="UP001500751">
    <property type="component" value="Unassembled WGS sequence"/>
</dbReference>